<accession>A0A5R9GCQ6</accession>
<evidence type="ECO:0000313" key="2">
    <source>
        <dbReference type="EMBL" id="TLS51158.1"/>
    </source>
</evidence>
<keyword evidence="1" id="KW-0472">Membrane</keyword>
<keyword evidence="3" id="KW-1185">Reference proteome</keyword>
<sequence length="135" mass="14830">MQTDNQGAPVPEKGRGSRIAFAVFASVFAVCVGVQVLLAGLATFVDAMNWARHTSFIHFVEFIPLIMLALAFTGKLPARMRWQSFGLFFMIILMYFTANVAAVMPVVAAFHPVIALAIFALAQKLVPESWRLARA</sequence>
<proteinExistence type="predicted"/>
<dbReference type="InterPro" id="IPR046192">
    <property type="entry name" value="DUF6220"/>
</dbReference>
<dbReference type="AlphaFoldDB" id="A0A5R9GCQ6"/>
<keyword evidence="1" id="KW-1133">Transmembrane helix</keyword>
<comment type="caution">
    <text evidence="2">The sequence shown here is derived from an EMBL/GenBank/DDBJ whole genome shotgun (WGS) entry which is preliminary data.</text>
</comment>
<feature type="transmembrane region" description="Helical" evidence="1">
    <location>
        <begin position="56"/>
        <end position="73"/>
    </location>
</feature>
<gene>
    <name evidence="2" type="ORF">FE782_15590</name>
</gene>
<dbReference type="Proteomes" id="UP000309676">
    <property type="component" value="Unassembled WGS sequence"/>
</dbReference>
<evidence type="ECO:0000313" key="3">
    <source>
        <dbReference type="Proteomes" id="UP000309676"/>
    </source>
</evidence>
<organism evidence="2 3">
    <name type="scientific">Paenibacillus antri</name>
    <dbReference type="NCBI Taxonomy" id="2582848"/>
    <lineage>
        <taxon>Bacteria</taxon>
        <taxon>Bacillati</taxon>
        <taxon>Bacillota</taxon>
        <taxon>Bacilli</taxon>
        <taxon>Bacillales</taxon>
        <taxon>Paenibacillaceae</taxon>
        <taxon>Paenibacillus</taxon>
    </lineage>
</organism>
<name>A0A5R9GCQ6_9BACL</name>
<feature type="transmembrane region" description="Helical" evidence="1">
    <location>
        <begin position="21"/>
        <end position="44"/>
    </location>
</feature>
<dbReference type="Pfam" id="PF19728">
    <property type="entry name" value="DUF6220"/>
    <property type="match status" value="1"/>
</dbReference>
<feature type="transmembrane region" description="Helical" evidence="1">
    <location>
        <begin position="85"/>
        <end position="103"/>
    </location>
</feature>
<dbReference type="OrthoDB" id="165966at2"/>
<reference evidence="2 3" key="1">
    <citation type="submission" date="2019-05" db="EMBL/GenBank/DDBJ databases">
        <authorList>
            <person name="Narsing Rao M.P."/>
            <person name="Li W.J."/>
        </authorList>
    </citation>
    <scope>NUCLEOTIDE SEQUENCE [LARGE SCALE GENOMIC DNA]</scope>
    <source>
        <strain evidence="2 3">SYSU_K30003</strain>
    </source>
</reference>
<evidence type="ECO:0000256" key="1">
    <source>
        <dbReference type="SAM" id="Phobius"/>
    </source>
</evidence>
<keyword evidence="1" id="KW-0812">Transmembrane</keyword>
<protein>
    <submittedName>
        <fullName evidence="2">Uncharacterized protein</fullName>
    </submittedName>
</protein>
<dbReference type="RefSeq" id="WP_138195152.1">
    <property type="nucleotide sequence ID" value="NZ_VCIW01000010.1"/>
</dbReference>
<dbReference type="EMBL" id="VCIW01000010">
    <property type="protein sequence ID" value="TLS51158.1"/>
    <property type="molecule type" value="Genomic_DNA"/>
</dbReference>